<organism evidence="2 3">
    <name type="scientific">Sinanodonta woodiana</name>
    <name type="common">Chinese pond mussel</name>
    <name type="synonym">Anodonta woodiana</name>
    <dbReference type="NCBI Taxonomy" id="1069815"/>
    <lineage>
        <taxon>Eukaryota</taxon>
        <taxon>Metazoa</taxon>
        <taxon>Spiralia</taxon>
        <taxon>Lophotrochozoa</taxon>
        <taxon>Mollusca</taxon>
        <taxon>Bivalvia</taxon>
        <taxon>Autobranchia</taxon>
        <taxon>Heteroconchia</taxon>
        <taxon>Palaeoheterodonta</taxon>
        <taxon>Unionida</taxon>
        <taxon>Unionoidea</taxon>
        <taxon>Unionidae</taxon>
        <taxon>Unioninae</taxon>
        <taxon>Sinanodonta</taxon>
    </lineage>
</organism>
<dbReference type="PANTHER" id="PTHR10697">
    <property type="entry name" value="MAMMALIAN EPENDYMIN-RELATED PROTEIN 1"/>
    <property type="match status" value="1"/>
</dbReference>
<protein>
    <submittedName>
        <fullName evidence="2">Uncharacterized protein</fullName>
    </submittedName>
</protein>
<name>A0ABD3WQY8_SINWO</name>
<dbReference type="PANTHER" id="PTHR10697:SF13">
    <property type="entry name" value="RICIN B LECTIN DOMAIN-CONTAINING PROTEIN"/>
    <property type="match status" value="1"/>
</dbReference>
<evidence type="ECO:0000313" key="2">
    <source>
        <dbReference type="EMBL" id="KAL3876396.1"/>
    </source>
</evidence>
<proteinExistence type="predicted"/>
<dbReference type="Proteomes" id="UP001634394">
    <property type="component" value="Unassembled WGS sequence"/>
</dbReference>
<dbReference type="InterPro" id="IPR001299">
    <property type="entry name" value="Ependymin"/>
</dbReference>
<keyword evidence="3" id="KW-1185">Reference proteome</keyword>
<keyword evidence="1" id="KW-0732">Signal</keyword>
<feature type="signal peptide" evidence="1">
    <location>
        <begin position="1"/>
        <end position="16"/>
    </location>
</feature>
<dbReference type="EMBL" id="JBJQND010000005">
    <property type="protein sequence ID" value="KAL3876396.1"/>
    <property type="molecule type" value="Genomic_DNA"/>
</dbReference>
<accession>A0ABD3WQY8</accession>
<dbReference type="AlphaFoldDB" id="A0ABD3WQY8"/>
<evidence type="ECO:0000256" key="1">
    <source>
        <dbReference type="SAM" id="SignalP"/>
    </source>
</evidence>
<comment type="caution">
    <text evidence="2">The sequence shown here is derived from an EMBL/GenBank/DDBJ whole genome shotgun (WGS) entry which is preliminary data.</text>
</comment>
<feature type="chain" id="PRO_5044769541" evidence="1">
    <location>
        <begin position="17"/>
        <end position="206"/>
    </location>
</feature>
<gene>
    <name evidence="2" type="ORF">ACJMK2_034245</name>
</gene>
<sequence>MLFYMLVFGLVKMVSGETCCVPNAMEGVAGMVVSTIVDGMPYLVKARAMVHLNFTLGMMEIEAEMSVNGQESNITIINDYINKIQYAIMNGSCTKFALKGRMPQCIPENATLVEETFVGAGTEKVAVKTYTFMIANIEIFFTVTSSGCVPIIMEISPPMAPKRIPGVGMEVLNFSGITLGNISTGHLPVLSRLGRYVFSLTKIIQG</sequence>
<evidence type="ECO:0000313" key="3">
    <source>
        <dbReference type="Proteomes" id="UP001634394"/>
    </source>
</evidence>
<dbReference type="Pfam" id="PF00811">
    <property type="entry name" value="Ependymin"/>
    <property type="match status" value="1"/>
</dbReference>
<reference evidence="2 3" key="1">
    <citation type="submission" date="2024-11" db="EMBL/GenBank/DDBJ databases">
        <title>Chromosome-level genome assembly of the freshwater bivalve Anodonta woodiana.</title>
        <authorList>
            <person name="Chen X."/>
        </authorList>
    </citation>
    <scope>NUCLEOTIDE SEQUENCE [LARGE SCALE GENOMIC DNA]</scope>
    <source>
        <strain evidence="2">MN2024</strain>
        <tissue evidence="2">Gills</tissue>
    </source>
</reference>